<dbReference type="EMBL" id="JBEWTB010000002">
    <property type="protein sequence ID" value="MET4756946.1"/>
    <property type="molecule type" value="Genomic_DNA"/>
</dbReference>
<organism evidence="4 5">
    <name type="scientific">Endozoicomonas lisbonensis</name>
    <dbReference type="NCBI Taxonomy" id="3120522"/>
    <lineage>
        <taxon>Bacteria</taxon>
        <taxon>Pseudomonadati</taxon>
        <taxon>Pseudomonadota</taxon>
        <taxon>Gammaproteobacteria</taxon>
        <taxon>Oceanospirillales</taxon>
        <taxon>Endozoicomonadaceae</taxon>
        <taxon>Endozoicomonas</taxon>
    </lineage>
</organism>
<protein>
    <submittedName>
        <fullName evidence="4">HAD superfamily hydrolase (TIGR01490 family)</fullName>
    </submittedName>
</protein>
<evidence type="ECO:0000256" key="1">
    <source>
        <dbReference type="ARBA" id="ARBA00022723"/>
    </source>
</evidence>
<dbReference type="PANTHER" id="PTHR43344:SF13">
    <property type="entry name" value="PHOSPHATASE RV3661-RELATED"/>
    <property type="match status" value="1"/>
</dbReference>
<dbReference type="InterPro" id="IPR006385">
    <property type="entry name" value="HAD_hydro_SerB1"/>
</dbReference>
<dbReference type="InterPro" id="IPR050582">
    <property type="entry name" value="HAD-like_SerB"/>
</dbReference>
<reference evidence="4 5" key="1">
    <citation type="submission" date="2024-06" db="EMBL/GenBank/DDBJ databases">
        <title>Genomic Encyclopedia of Type Strains, Phase V (KMG-V): Genome sequencing to study the core and pangenomes of soil and plant-associated prokaryotes.</title>
        <authorList>
            <person name="Whitman W."/>
        </authorList>
    </citation>
    <scope>NUCLEOTIDE SEQUENCE [LARGE SCALE GENOMIC DNA]</scope>
    <source>
        <strain evidence="4 5">NE40</strain>
    </source>
</reference>
<dbReference type="NCBIfam" id="TIGR01490">
    <property type="entry name" value="HAD-SF-IB-hyp1"/>
    <property type="match status" value="1"/>
</dbReference>
<dbReference type="Gene3D" id="1.20.1440.100">
    <property type="entry name" value="SG protein - dephosphorylation function"/>
    <property type="match status" value="1"/>
</dbReference>
<evidence type="ECO:0000313" key="5">
    <source>
        <dbReference type="Proteomes" id="UP001549366"/>
    </source>
</evidence>
<keyword evidence="2 4" id="KW-0378">Hydrolase</keyword>
<proteinExistence type="predicted"/>
<dbReference type="GO" id="GO:0016787">
    <property type="term" value="F:hydrolase activity"/>
    <property type="evidence" value="ECO:0007669"/>
    <property type="project" value="UniProtKB-KW"/>
</dbReference>
<evidence type="ECO:0000313" key="4">
    <source>
        <dbReference type="EMBL" id="MET4756946.1"/>
    </source>
</evidence>
<evidence type="ECO:0000256" key="2">
    <source>
        <dbReference type="ARBA" id="ARBA00022801"/>
    </source>
</evidence>
<dbReference type="SUPFAM" id="SSF56784">
    <property type="entry name" value="HAD-like"/>
    <property type="match status" value="1"/>
</dbReference>
<name>A0ABV2SI89_9GAMM</name>
<keyword evidence="1" id="KW-0479">Metal-binding</keyword>
<comment type="caution">
    <text evidence="4">The sequence shown here is derived from an EMBL/GenBank/DDBJ whole genome shotgun (WGS) entry which is preliminary data.</text>
</comment>
<accession>A0ABV2SI89</accession>
<dbReference type="CDD" id="cd02612">
    <property type="entry name" value="HAD_PGPPase"/>
    <property type="match status" value="1"/>
</dbReference>
<dbReference type="RefSeq" id="WP_354011226.1">
    <property type="nucleotide sequence ID" value="NZ_JBEWTA010000001.1"/>
</dbReference>
<dbReference type="Gene3D" id="3.40.50.1000">
    <property type="entry name" value="HAD superfamily/HAD-like"/>
    <property type="match status" value="1"/>
</dbReference>
<dbReference type="Proteomes" id="UP001549366">
    <property type="component" value="Unassembled WGS sequence"/>
</dbReference>
<sequence>MALAIFDLDNTLIANDSDYLWGEFVCEQELVDVETYRKGNAYFHQQYEQASLDIYEYLNFALEPLTRYSMDELKQYHELFMDQHIRPIMLEKARILLQKHRNRGDHLMIITATNRFVVEPIADEFGVDTLLAIELEIKNNRYTGKVTGTPTFQDGKVTRLQEWLTENPGFSMEGSYFYSDSKNDLPLLQKVDFPFAVNPDPELEKTARENDWPVLNLR</sequence>
<evidence type="ECO:0000256" key="3">
    <source>
        <dbReference type="ARBA" id="ARBA00022842"/>
    </source>
</evidence>
<dbReference type="PANTHER" id="PTHR43344">
    <property type="entry name" value="PHOSPHOSERINE PHOSPHATASE"/>
    <property type="match status" value="1"/>
</dbReference>
<dbReference type="Pfam" id="PF12710">
    <property type="entry name" value="HAD"/>
    <property type="match status" value="1"/>
</dbReference>
<dbReference type="InterPro" id="IPR036412">
    <property type="entry name" value="HAD-like_sf"/>
</dbReference>
<keyword evidence="3" id="KW-0460">Magnesium</keyword>
<gene>
    <name evidence="4" type="ORF">V5J35_002138</name>
</gene>
<dbReference type="NCBIfam" id="TIGR01488">
    <property type="entry name" value="HAD-SF-IB"/>
    <property type="match status" value="1"/>
</dbReference>
<dbReference type="InterPro" id="IPR023214">
    <property type="entry name" value="HAD_sf"/>
</dbReference>
<keyword evidence="5" id="KW-1185">Reference proteome</keyword>